<feature type="region of interest" description="Disordered" evidence="1">
    <location>
        <begin position="576"/>
        <end position="618"/>
    </location>
</feature>
<dbReference type="AlphaFoldDB" id="A0A5J4V692"/>
<sequence length="618" mass="68787">MSRAAVASQIQSDEFIILKPKSVIVRTSTSGHAIHMAPRGSSAFRYHVPEAIQAGDAATVYSAQFAKLKKVIPTIIPKPIIPKDPWSILDEPEEQEEEEVSEEEMAQYAPRNLFQALPDKCASVSIKPEEATQWLVTSRYNNVLKYQLQQQEESDLFGVKDVMIGGPATNIEQDDGLIGIQKGGGATGFGWPHGSAGFLHHNVTEPYEATIDSAAQKRQTSDKHQQVRINEIQRSVNAWQLHVSRAEEQGAWRAEARVRATVEGRIPQAFQEEVQNRLILKDPQKSGLANNNKRQLLINEGIDEVEQLTNENEEESLFQRVDDMDQQINKKKKKMRKNRAAAFQAYTPQRYRTSANSLNNIYQPQAGSAAPISRMVTVKSRKIGENMQQQQTSNNNSTKYKNVVGNISTPSNMGNILSGGGSGFANKQQQNVSNIGVINNNGRRPTSEGSNTRRQHSPLIRRVDPHRPNDLFQANATLVDNELRDIARSRPGTWYPSIEDEGPSTANIAIVTSPLFNHSTQMNFPITKHQAASQRNSMGSDDLMSPINQFVENRQVETISPAVLGHHSTISQPARNFQKQQGSQFSDGEGEDNISIDSNWSNTSAQQKDVKIIDEIPE</sequence>
<evidence type="ECO:0000313" key="3">
    <source>
        <dbReference type="Proteomes" id="UP000324800"/>
    </source>
</evidence>
<comment type="caution">
    <text evidence="2">The sequence shown here is derived from an EMBL/GenBank/DDBJ whole genome shotgun (WGS) entry which is preliminary data.</text>
</comment>
<evidence type="ECO:0000313" key="2">
    <source>
        <dbReference type="EMBL" id="KAA6377595.1"/>
    </source>
</evidence>
<accession>A0A5J4V692</accession>
<proteinExistence type="predicted"/>
<gene>
    <name evidence="2" type="ORF">EZS28_026879</name>
</gene>
<feature type="region of interest" description="Disordered" evidence="1">
    <location>
        <begin position="436"/>
        <end position="467"/>
    </location>
</feature>
<protein>
    <submittedName>
        <fullName evidence="2">Uncharacterized protein</fullName>
    </submittedName>
</protein>
<feature type="compositionally biased region" description="Polar residues" evidence="1">
    <location>
        <begin position="595"/>
        <end position="607"/>
    </location>
</feature>
<feature type="compositionally biased region" description="Polar residues" evidence="1">
    <location>
        <begin position="576"/>
        <end position="586"/>
    </location>
</feature>
<name>A0A5J4V692_9EUKA</name>
<organism evidence="2 3">
    <name type="scientific">Streblomastix strix</name>
    <dbReference type="NCBI Taxonomy" id="222440"/>
    <lineage>
        <taxon>Eukaryota</taxon>
        <taxon>Metamonada</taxon>
        <taxon>Preaxostyla</taxon>
        <taxon>Oxymonadida</taxon>
        <taxon>Streblomastigidae</taxon>
        <taxon>Streblomastix</taxon>
    </lineage>
</organism>
<dbReference type="Proteomes" id="UP000324800">
    <property type="component" value="Unassembled WGS sequence"/>
</dbReference>
<evidence type="ECO:0000256" key="1">
    <source>
        <dbReference type="SAM" id="MobiDB-lite"/>
    </source>
</evidence>
<dbReference type="EMBL" id="SNRW01009699">
    <property type="protein sequence ID" value="KAA6377595.1"/>
    <property type="molecule type" value="Genomic_DNA"/>
</dbReference>
<reference evidence="2 3" key="1">
    <citation type="submission" date="2019-03" db="EMBL/GenBank/DDBJ databases">
        <title>Single cell metagenomics reveals metabolic interactions within the superorganism composed of flagellate Streblomastix strix and complex community of Bacteroidetes bacteria on its surface.</title>
        <authorList>
            <person name="Treitli S.C."/>
            <person name="Kolisko M."/>
            <person name="Husnik F."/>
            <person name="Keeling P."/>
            <person name="Hampl V."/>
        </authorList>
    </citation>
    <scope>NUCLEOTIDE SEQUENCE [LARGE SCALE GENOMIC DNA]</scope>
    <source>
        <strain evidence="2">ST1C</strain>
    </source>
</reference>
<feature type="compositionally biased region" description="Basic and acidic residues" evidence="1">
    <location>
        <begin position="608"/>
        <end position="618"/>
    </location>
</feature>